<dbReference type="PROSITE" id="PS51192">
    <property type="entry name" value="HELICASE_ATP_BIND_1"/>
    <property type="match status" value="1"/>
</dbReference>
<dbReference type="InterPro" id="IPR014001">
    <property type="entry name" value="Helicase_ATP-bd"/>
</dbReference>
<evidence type="ECO:0000256" key="3">
    <source>
        <dbReference type="ARBA" id="ARBA00022840"/>
    </source>
</evidence>
<gene>
    <name evidence="6" type="ORF">PAECIP111802_07033</name>
</gene>
<dbReference type="PANTHER" id="PTHR47957">
    <property type="entry name" value="ATP-DEPENDENT HELICASE HRQ1"/>
    <property type="match status" value="1"/>
</dbReference>
<evidence type="ECO:0000259" key="4">
    <source>
        <dbReference type="PROSITE" id="PS51192"/>
    </source>
</evidence>
<name>A0ABN7TWD1_9BACL</name>
<dbReference type="InterPro" id="IPR011545">
    <property type="entry name" value="DEAD/DEAH_box_helicase_dom"/>
</dbReference>
<reference evidence="6 7" key="1">
    <citation type="submission" date="2021-06" db="EMBL/GenBank/DDBJ databases">
        <authorList>
            <person name="Criscuolo A."/>
        </authorList>
    </citation>
    <scope>NUCLEOTIDE SEQUENCE [LARGE SCALE GENOMIC DNA]</scope>
    <source>
        <strain evidence="7">CIP 111802</strain>
    </source>
</reference>
<dbReference type="InterPro" id="IPR001650">
    <property type="entry name" value="Helicase_C-like"/>
</dbReference>
<dbReference type="Pfam" id="PF00270">
    <property type="entry name" value="DEAD"/>
    <property type="match status" value="1"/>
</dbReference>
<organism evidence="6 7">
    <name type="scientific">Paenibacillus allorhizosphaerae</name>
    <dbReference type="NCBI Taxonomy" id="2849866"/>
    <lineage>
        <taxon>Bacteria</taxon>
        <taxon>Bacillati</taxon>
        <taxon>Bacillota</taxon>
        <taxon>Bacilli</taxon>
        <taxon>Bacillales</taxon>
        <taxon>Paenibacillaceae</taxon>
        <taxon>Paenibacillus</taxon>
    </lineage>
</organism>
<keyword evidence="7" id="KW-1185">Reference proteome</keyword>
<protein>
    <recommendedName>
        <fullName evidence="8">DEAD/DEAH box helicase</fullName>
    </recommendedName>
</protein>
<dbReference type="RefSeq" id="WP_218103162.1">
    <property type="nucleotide sequence ID" value="NZ_CAJVCE010000042.1"/>
</dbReference>
<dbReference type="SMART" id="SM00490">
    <property type="entry name" value="HELICc"/>
    <property type="match status" value="1"/>
</dbReference>
<dbReference type="InterPro" id="IPR014013">
    <property type="entry name" value="Helic_SF1/SF2_ATP-bd_DinG/Rad3"/>
</dbReference>
<evidence type="ECO:0000256" key="1">
    <source>
        <dbReference type="ARBA" id="ARBA00022741"/>
    </source>
</evidence>
<keyword evidence="2" id="KW-0378">Hydrolase</keyword>
<dbReference type="PANTHER" id="PTHR47957:SF3">
    <property type="entry name" value="ATP-DEPENDENT HELICASE HRQ1"/>
    <property type="match status" value="1"/>
</dbReference>
<keyword evidence="3" id="KW-0067">ATP-binding</keyword>
<evidence type="ECO:0008006" key="8">
    <source>
        <dbReference type="Google" id="ProtNLM"/>
    </source>
</evidence>
<evidence type="ECO:0000313" key="6">
    <source>
        <dbReference type="EMBL" id="CAG7658398.1"/>
    </source>
</evidence>
<evidence type="ECO:0000259" key="5">
    <source>
        <dbReference type="PROSITE" id="PS51193"/>
    </source>
</evidence>
<dbReference type="Pfam" id="PF00271">
    <property type="entry name" value="Helicase_C"/>
    <property type="match status" value="1"/>
</dbReference>
<evidence type="ECO:0000313" key="7">
    <source>
        <dbReference type="Proteomes" id="UP000730618"/>
    </source>
</evidence>
<dbReference type="EMBL" id="CAJVCE010000042">
    <property type="protein sequence ID" value="CAG7658398.1"/>
    <property type="molecule type" value="Genomic_DNA"/>
</dbReference>
<feature type="domain" description="Helicase ATP-binding" evidence="4">
    <location>
        <begin position="105"/>
        <end position="417"/>
    </location>
</feature>
<dbReference type="Proteomes" id="UP000730618">
    <property type="component" value="Unassembled WGS sequence"/>
</dbReference>
<accession>A0ABN7TWD1</accession>
<proteinExistence type="predicted"/>
<comment type="caution">
    <text evidence="6">The sequence shown here is derived from an EMBL/GenBank/DDBJ whole genome shotgun (WGS) entry which is preliminary data.</text>
</comment>
<evidence type="ECO:0000256" key="2">
    <source>
        <dbReference type="ARBA" id="ARBA00022801"/>
    </source>
</evidence>
<sequence>MTNPILAFEDIRNNFIRYIQTAFGTRYPAIELERQELLLKPGVLAQEPFIEPLPRYKSSKMRVAELTAKELPGFSDQEVKLFQQFASCGLFNPSLPLYVHQARMLETALSGKNCVITSGTGSGKTESFLLPLFAYLAKEATKWDEAKVPDIHLNDWWKNKEWHDKCNPKSGKRHRMEKSYRVSQRGHELRQPGVRAMILYPMNALVEDQLTRLRKALDSQQAREFFETYLKGNKIYFGRYNGLTPVAGHEYKKTGNPNTEKVKDLASLLEKMEQTSIEADKYAKATGKKEIPFFFPKLDGSEMRSRWDMQDAPPDILITNYSMLSIMMMREVDNGIFEHTKKWLSQSNDNIFHLIVDELHLYRGTSGAEVSYLLKLLLHRLGLSPDHPQLRILASSASLEPDDAHSREFLQDFFGLSGEAFEIITGTPEQLPMKTETIIPWEPFAQFQKNYEFAPSESIDSLIQSLGYNGDDTGLKALKDALESPDMQLSNLMLRACTVNEKNKIRAVSVDTFGEMLFGTTVGADERKLALTGLFTARELCDTLGSNSSLPSFRFHWFMRNIEGLWASTQKEDEKLPVGKLFPRPDIVDAYGKRILELLYCEQCGTVYFGGNRLKLQNGDLEMLVTSPDIEGIPDRNKRNMVGHRSYIEYAIFWPSGIEEVKKDAVTWKQPQPRDEKDTAAAEWRQASLSTATGRISFSHEDANEDPAGYVRGYLFVLNGIEESKENEFKALPSVCPCCSADYTKRKMKSPIRGFRTGFSKVSQILSKDLFHQLSSDVEKKLVIFSDSREDAAQISNGVERNHYKDLLREIVLSELQLSAIGEGQLLDHLETGITLTPLAKEYLRDFPDAENKIKEYLELTNVEPPAAYRRFYEETLEKLNAIRRKRETQLVPCKELFQSTLEGDIGRLISRFIGLGVNPAGNDIEYQTFYWGSRKHRWTVLFNFENKTWAEDLPPEAGAAKNKIIAKVRQELCDLFFSRLYFSFESSGLGYPTLHWDESFSEAVISEVALDPEIFKQLCDSAIRILGDLYRHEGSDFPNNHWLEFDNAWSIFKDYVYAVCKKVGVSSSRSELIGQKLLHTIIKAGHEGAVLLTDKLGIKVASPADPYWLCPNCKRPHLHPSSGVCTNCHSDLPVDPYGKCEALMETNYLANMVTNDRKPIRLHAEELTAQTDDQAERQRLFRGVLLDVDGNQTVQQVDEIDILSVTTTMEVGVDIGNLQSVMLANMPPMRFNYQQRVGRAGRRGQAFSFVLTLCRGGRSHDDHYFANPSSITGDPPPVPFITANQPPIIKRLLAKECLRQAFIAIGVRWWDGPESPPDTHGEFGLKDDWGQYRDKISGWLQSNSSNIQKVIRAVLPFWEHTDECISNYLSYIQSELILEIEKCTLNSELIGEGLAECLAEGAKLPMFGMPSRTRLLYHGFDDKTRAPLTIDRDIELAISEFAPGAQKTKNKAVHTAIGFTAPLLNVQNNWRPSQNNPLSQRYKIAHCDDCGYMRVDQEIDHCANCGESLGSKFRVYEVAVPLAFRTDYSQGQNAKEEEWAASGAPSSIAEGKPADFFTVEKSNTQIYLSGEGRVWRINDNGKQLFQGGLVTTNKTKAPNGAIWNAPQMEWQWVLEDFKYTTDQFYSKIESLGIAAAKTTDLLRIRPNETTLGLNLDPSSVTSRAALISAGFLLRSIVAERLDIDADEIELCQYLRSKVCDGTYVGEIILSDRLPNGAGFVRWLEGNWDSVMKDIFSPSARHSFMQYLTGTEHVCNSACYSCLMNYRNMPYHGLLDWRLGLAYLRTMYSSSYKCGLDGDFSYEELKEWSLLAQKLSRQFGSYFNYEPVQFGEIPGLRSDGQNLLIVHPLWSTENPQGILVDAIVKAGGNPGYIDTFNLLRRPGWCHEQLGAEDNTWW</sequence>
<keyword evidence="1" id="KW-0547">Nucleotide-binding</keyword>
<dbReference type="PROSITE" id="PS51193">
    <property type="entry name" value="HELICASE_ATP_BIND_2"/>
    <property type="match status" value="1"/>
</dbReference>
<feature type="domain" description="Helicase ATP-binding" evidence="5">
    <location>
        <begin position="80"/>
        <end position="404"/>
    </location>
</feature>
<dbReference type="SMART" id="SM00487">
    <property type="entry name" value="DEXDc"/>
    <property type="match status" value="1"/>
</dbReference>